<dbReference type="InterPro" id="IPR012677">
    <property type="entry name" value="Nucleotide-bd_a/b_plait_sf"/>
</dbReference>
<dbReference type="SUPFAM" id="SSF54928">
    <property type="entry name" value="RNA-binding domain, RBD"/>
    <property type="match status" value="1"/>
</dbReference>
<dbReference type="InterPro" id="IPR034870">
    <property type="entry name" value="TET_fam"/>
</dbReference>
<feature type="domain" description="RRM" evidence="6">
    <location>
        <begin position="153"/>
        <end position="277"/>
    </location>
</feature>
<organism evidence="7 8">
    <name type="scientific">Marmota monax</name>
    <name type="common">Woodchuck</name>
    <dbReference type="NCBI Taxonomy" id="9995"/>
    <lineage>
        <taxon>Eukaryota</taxon>
        <taxon>Metazoa</taxon>
        <taxon>Chordata</taxon>
        <taxon>Craniata</taxon>
        <taxon>Vertebrata</taxon>
        <taxon>Euteleostomi</taxon>
        <taxon>Mammalia</taxon>
        <taxon>Eutheria</taxon>
        <taxon>Euarchontoglires</taxon>
        <taxon>Glires</taxon>
        <taxon>Rodentia</taxon>
        <taxon>Sciuromorpha</taxon>
        <taxon>Sciuridae</taxon>
        <taxon>Xerinae</taxon>
        <taxon>Marmotini</taxon>
        <taxon>Marmota</taxon>
    </lineage>
</organism>
<keyword evidence="3" id="KW-0539">Nucleus</keyword>
<evidence type="ECO:0000256" key="4">
    <source>
        <dbReference type="PROSITE-ProRule" id="PRU00176"/>
    </source>
</evidence>
<dbReference type="GO" id="GO:0005634">
    <property type="term" value="C:nucleus"/>
    <property type="evidence" value="ECO:0007669"/>
    <property type="project" value="UniProtKB-SubCell"/>
</dbReference>
<evidence type="ECO:0000313" key="8">
    <source>
        <dbReference type="Proteomes" id="UP000335636"/>
    </source>
</evidence>
<dbReference type="PROSITE" id="PS50102">
    <property type="entry name" value="RRM"/>
    <property type="match status" value="1"/>
</dbReference>
<evidence type="ECO:0000256" key="2">
    <source>
        <dbReference type="ARBA" id="ARBA00022884"/>
    </source>
</evidence>
<dbReference type="PANTHER" id="PTHR23238">
    <property type="entry name" value="RNA BINDING PROTEIN"/>
    <property type="match status" value="1"/>
</dbReference>
<dbReference type="GO" id="GO:0006355">
    <property type="term" value="P:regulation of DNA-templated transcription"/>
    <property type="evidence" value="ECO:0007669"/>
    <property type="project" value="InterPro"/>
</dbReference>
<keyword evidence="2 4" id="KW-0694">RNA-binding</keyword>
<dbReference type="FunFam" id="3.30.70.330:FF:000127">
    <property type="entry name" value="RNA-binding protein EWS isoform 1"/>
    <property type="match status" value="1"/>
</dbReference>
<dbReference type="AlphaFoldDB" id="A0A5E4CNY2"/>
<accession>A0A5E4CNY2</accession>
<reference evidence="7" key="1">
    <citation type="submission" date="2019-04" db="EMBL/GenBank/DDBJ databases">
        <authorList>
            <person name="Alioto T."/>
            <person name="Alioto T."/>
        </authorList>
    </citation>
    <scope>NUCLEOTIDE SEQUENCE [LARGE SCALE GENOMIC DNA]</scope>
</reference>
<gene>
    <name evidence="7" type="ORF">MONAX_5E021788</name>
</gene>
<proteinExistence type="predicted"/>
<dbReference type="InterPro" id="IPR035979">
    <property type="entry name" value="RBD_domain_sf"/>
</dbReference>
<evidence type="ECO:0000256" key="5">
    <source>
        <dbReference type="SAM" id="MobiDB-lite"/>
    </source>
</evidence>
<evidence type="ECO:0000256" key="3">
    <source>
        <dbReference type="ARBA" id="ARBA00023242"/>
    </source>
</evidence>
<sequence length="392" mass="43226">NTYGQPSSYGQQSSFGQQSSYGQQPSTSYHPPHTPDWILSPTEQQLQAAESFLQDHPSCMGVYGKESGGFSRPGENPLRQRRFPPMSGPDNWGRERGEFDCGGMSRGGQEGGRGGMGSAGERGGFNKPGGPMDERPDFNLGPPVDPNKDSDNTAVYVQGLNDNVTLDDLADFFKQYGVVKMNKRTGQPMIHIYLDKETGKPKGDATVSYEDPPTAKAAVAQEVLGDPWVTWEAVEETEVVFPQESHGVPKGILLEEETSSTELGTGNVPIRVMETRTSPVEQNATSVRLQSLRAFSHHPSHPRVVTMEEIALVACGEEEVASWTAAVLEECSEVAMVETEMASVVAMVEEDEVVQGVPWTFDGADGRKKRWTWRTWKNGYIKHHQECRDRPY</sequence>
<evidence type="ECO:0000313" key="7">
    <source>
        <dbReference type="EMBL" id="VTJ82859.1"/>
    </source>
</evidence>
<keyword evidence="8" id="KW-1185">Reference proteome</keyword>
<evidence type="ECO:0000259" key="6">
    <source>
        <dbReference type="PROSITE" id="PS50102"/>
    </source>
</evidence>
<feature type="non-terminal residue" evidence="7">
    <location>
        <position position="1"/>
    </location>
</feature>
<feature type="compositionally biased region" description="Low complexity" evidence="5">
    <location>
        <begin position="1"/>
        <end position="29"/>
    </location>
</feature>
<dbReference type="SMART" id="SM00360">
    <property type="entry name" value="RRM"/>
    <property type="match status" value="1"/>
</dbReference>
<feature type="compositionally biased region" description="Gly residues" evidence="5">
    <location>
        <begin position="104"/>
        <end position="127"/>
    </location>
</feature>
<name>A0A5E4CNY2_MARMO</name>
<dbReference type="InterPro" id="IPR000504">
    <property type="entry name" value="RRM_dom"/>
</dbReference>
<dbReference type="Proteomes" id="UP000335636">
    <property type="component" value="Unassembled WGS sequence"/>
</dbReference>
<comment type="subcellular location">
    <subcellularLocation>
        <location evidence="1">Nucleus</location>
    </subcellularLocation>
</comment>
<dbReference type="Pfam" id="PF00076">
    <property type="entry name" value="RRM_1"/>
    <property type="match status" value="1"/>
</dbReference>
<feature type="region of interest" description="Disordered" evidence="5">
    <location>
        <begin position="1"/>
        <end position="135"/>
    </location>
</feature>
<dbReference type="Gene3D" id="3.30.70.330">
    <property type="match status" value="1"/>
</dbReference>
<evidence type="ECO:0000256" key="1">
    <source>
        <dbReference type="ARBA" id="ARBA00004123"/>
    </source>
</evidence>
<protein>
    <recommendedName>
        <fullName evidence="6">RRM domain-containing protein</fullName>
    </recommendedName>
</protein>
<dbReference type="GO" id="GO:0003723">
    <property type="term" value="F:RNA binding"/>
    <property type="evidence" value="ECO:0007669"/>
    <property type="project" value="UniProtKB-UniRule"/>
</dbReference>
<dbReference type="EMBL" id="CABDUW010001591">
    <property type="protein sequence ID" value="VTJ82859.1"/>
    <property type="molecule type" value="Genomic_DNA"/>
</dbReference>
<comment type="caution">
    <text evidence="7">The sequence shown here is derived from an EMBL/GenBank/DDBJ whole genome shotgun (WGS) entry which is preliminary data.</text>
</comment>